<dbReference type="GO" id="GO:0015421">
    <property type="term" value="F:ABC-type oligopeptide transporter activity"/>
    <property type="evidence" value="ECO:0007669"/>
    <property type="project" value="TreeGrafter"/>
</dbReference>
<name>B2HHL1_MYCMM</name>
<feature type="transmembrane region" description="Helical" evidence="12">
    <location>
        <begin position="222"/>
        <end position="241"/>
    </location>
</feature>
<dbReference type="Pfam" id="PF00005">
    <property type="entry name" value="ABC_tran"/>
    <property type="match status" value="1"/>
</dbReference>
<dbReference type="Pfam" id="PF00664">
    <property type="entry name" value="ABC_membrane"/>
    <property type="match status" value="1"/>
</dbReference>
<dbReference type="EMBL" id="CP000854">
    <property type="protein sequence ID" value="ACC41709.1"/>
    <property type="molecule type" value="Genomic_DNA"/>
</dbReference>
<comment type="similarity">
    <text evidence="9">Belongs to the ABC transporter superfamily. Lipid exporter (TC 3.A.1.106) family.</text>
</comment>
<evidence type="ECO:0000256" key="1">
    <source>
        <dbReference type="ARBA" id="ARBA00004429"/>
    </source>
</evidence>
<dbReference type="SUPFAM" id="SSF90123">
    <property type="entry name" value="ABC transporter transmembrane region"/>
    <property type="match status" value="1"/>
</dbReference>
<comment type="subcellular location">
    <subcellularLocation>
        <location evidence="1">Cell inner membrane</location>
        <topology evidence="1">Multi-pass membrane protein</topology>
    </subcellularLocation>
</comment>
<evidence type="ECO:0000259" key="13">
    <source>
        <dbReference type="PROSITE" id="PS50893"/>
    </source>
</evidence>
<dbReference type="STRING" id="216594.MMAR_3283"/>
<dbReference type="InterPro" id="IPR027417">
    <property type="entry name" value="P-loop_NTPase"/>
</dbReference>
<dbReference type="PANTHER" id="PTHR43394">
    <property type="entry name" value="ATP-DEPENDENT PERMEASE MDL1, MITOCHONDRIAL"/>
    <property type="match status" value="1"/>
</dbReference>
<dbReference type="InterPro" id="IPR039421">
    <property type="entry name" value="Type_1_exporter"/>
</dbReference>
<keyword evidence="6 12" id="KW-1133">Transmembrane helix</keyword>
<dbReference type="GO" id="GO:0005886">
    <property type="term" value="C:plasma membrane"/>
    <property type="evidence" value="ECO:0007669"/>
    <property type="project" value="UniProtKB-SubCell"/>
</dbReference>
<evidence type="ECO:0000256" key="2">
    <source>
        <dbReference type="ARBA" id="ARBA00022448"/>
    </source>
</evidence>
<evidence type="ECO:0000256" key="4">
    <source>
        <dbReference type="ARBA" id="ARBA00022741"/>
    </source>
</evidence>
<accession>B2HHL1</accession>
<reference evidence="15 16" key="1">
    <citation type="journal article" date="2008" name="Genome Res.">
        <title>Insights from the complete genome sequence of Mycobacterium marinum on the evolution of Mycobacterium tuberculosis.</title>
        <authorList>
            <person name="Stinear T.P."/>
            <person name="Seemann T."/>
            <person name="Harrison P.F."/>
            <person name="Jenkin G.A."/>
            <person name="Davies J.K."/>
            <person name="Johnson P.D."/>
            <person name="Abdellah Z."/>
            <person name="Arrowsmith C."/>
            <person name="Chillingworth T."/>
            <person name="Churcher C."/>
            <person name="Clarke K."/>
            <person name="Cronin A."/>
            <person name="Davis P."/>
            <person name="Goodhead I."/>
            <person name="Holroyd N."/>
            <person name="Jagels K."/>
            <person name="Lord A."/>
            <person name="Moule S."/>
            <person name="Mungall K."/>
            <person name="Norbertczak H."/>
            <person name="Quail M.A."/>
            <person name="Rabbinowitsch E."/>
            <person name="Walker D."/>
            <person name="White B."/>
            <person name="Whitehead S."/>
            <person name="Small P.L."/>
            <person name="Brosch R."/>
            <person name="Ramakrishnan L."/>
            <person name="Fischbach M.A."/>
            <person name="Parkhill J."/>
            <person name="Cole S.T."/>
        </authorList>
    </citation>
    <scope>NUCLEOTIDE SEQUENCE [LARGE SCALE GENOMIC DNA]</scope>
    <source>
        <strain evidence="16">ATCC BAA-535 / M</strain>
    </source>
</reference>
<sequence length="718" mass="76927">MTVIGHQHWPRFRRGCAAVPARRAGTAARLCKRLLASRGLMAAVVVLAIAGAAIDVIAPRLLGHATDLLFAGMMGRQLPAGTTKEQAVSAAYARGDGTVAHLLSTMDVVPGVGIDFTAIAHTLLVAAALFCVSAFLVSVQAQLLKIAIQKMMERLRTELEEKLHRLPLSYVDAHRHGELLSRVTNDIDTVQMALKQTASALPTTVLTVLAVLVMMVTISPLLAVLTMVTVPISVLASRFLLQRSKQLRVARAADIGRLNAAVEEIYSGLAVVQAFGHQTPVREQFAQINDDVYRTSSGAQFISGLISPATTFVGNLGYLVVAVVGALQVTSGSLSLGTIEAFIQYVRQFNQPVTDVATRYDVLQAGFASAERVFELLDAPEQQDDPGLELPAVGAGGGRVEFDQVNFGYQPGRPVLEDLSLVAEAGKTVAIVGPTGAGKSTLVNLLMRFYEVDSGRILIDGVDIGTVDRDSLRSRIGMVLQDTWLLAGTIAENIGYGRPEASREEIIAAAKAAHLDEFVCGMRDGYDTWVSEDSGNLSAGEKQLITIARAFLAGPQFLILDEATSSVDPGTEALIQQAMTELRRGRTCFVIAHRLSTIRDADAILVMEAGRVVEQGTHRQLVARRGSYFQMMQAAGMCVAPRPGRADDGGAPCCDGGRRHPRSRVSEAHHRPDARPVRAPASRTPPAGDHTPDRPGPRIASRTKTSHVLIGDSVRCRT</sequence>
<dbReference type="PROSITE" id="PS50929">
    <property type="entry name" value="ABC_TM1F"/>
    <property type="match status" value="1"/>
</dbReference>
<evidence type="ECO:0000256" key="9">
    <source>
        <dbReference type="ARBA" id="ARBA00061644"/>
    </source>
</evidence>
<evidence type="ECO:0000313" key="15">
    <source>
        <dbReference type="EMBL" id="ACC41709.1"/>
    </source>
</evidence>
<evidence type="ECO:0000256" key="12">
    <source>
        <dbReference type="SAM" id="Phobius"/>
    </source>
</evidence>
<dbReference type="PANTHER" id="PTHR43394:SF1">
    <property type="entry name" value="ATP-BINDING CASSETTE SUB-FAMILY B MEMBER 10, MITOCHONDRIAL"/>
    <property type="match status" value="1"/>
</dbReference>
<dbReference type="SUPFAM" id="SSF52540">
    <property type="entry name" value="P-loop containing nucleoside triphosphate hydrolases"/>
    <property type="match status" value="1"/>
</dbReference>
<dbReference type="InterPro" id="IPR003439">
    <property type="entry name" value="ABC_transporter-like_ATP-bd"/>
</dbReference>
<dbReference type="eggNOG" id="COG1132">
    <property type="taxonomic scope" value="Bacteria"/>
</dbReference>
<dbReference type="InterPro" id="IPR017871">
    <property type="entry name" value="ABC_transporter-like_CS"/>
</dbReference>
<dbReference type="Gene3D" id="1.20.1560.10">
    <property type="entry name" value="ABC transporter type 1, transmembrane domain"/>
    <property type="match status" value="1"/>
</dbReference>
<evidence type="ECO:0000256" key="8">
    <source>
        <dbReference type="ARBA" id="ARBA00055053"/>
    </source>
</evidence>
<dbReference type="Gene3D" id="3.40.50.300">
    <property type="entry name" value="P-loop containing nucleotide triphosphate hydrolases"/>
    <property type="match status" value="1"/>
</dbReference>
<feature type="domain" description="ABC transmembrane type-1" evidence="14">
    <location>
        <begin position="42"/>
        <end position="365"/>
    </location>
</feature>
<keyword evidence="16" id="KW-1185">Reference proteome</keyword>
<feature type="transmembrane region" description="Helical" evidence="12">
    <location>
        <begin position="39"/>
        <end position="58"/>
    </location>
</feature>
<dbReference type="GO" id="GO:0005524">
    <property type="term" value="F:ATP binding"/>
    <property type="evidence" value="ECO:0007669"/>
    <property type="project" value="UniProtKB-KW"/>
</dbReference>
<dbReference type="Proteomes" id="UP000001190">
    <property type="component" value="Chromosome"/>
</dbReference>
<dbReference type="InterPro" id="IPR011527">
    <property type="entry name" value="ABC1_TM_dom"/>
</dbReference>
<dbReference type="KEGG" id="mmi:MMAR_3283"/>
<dbReference type="PROSITE" id="PS50893">
    <property type="entry name" value="ABC_TRANSPORTER_2"/>
    <property type="match status" value="1"/>
</dbReference>
<evidence type="ECO:0000256" key="3">
    <source>
        <dbReference type="ARBA" id="ARBA00022692"/>
    </source>
</evidence>
<dbReference type="CDD" id="cd03254">
    <property type="entry name" value="ABCC_Glucan_exporter_like"/>
    <property type="match status" value="1"/>
</dbReference>
<evidence type="ECO:0000256" key="10">
    <source>
        <dbReference type="ARBA" id="ARBA00071747"/>
    </source>
</evidence>
<keyword evidence="4" id="KW-0547">Nucleotide-binding</keyword>
<evidence type="ECO:0000259" key="14">
    <source>
        <dbReference type="PROSITE" id="PS50929"/>
    </source>
</evidence>
<feature type="region of interest" description="Disordered" evidence="11">
    <location>
        <begin position="649"/>
        <end position="703"/>
    </location>
</feature>
<dbReference type="PROSITE" id="PS00211">
    <property type="entry name" value="ABC_TRANSPORTER_1"/>
    <property type="match status" value="1"/>
</dbReference>
<keyword evidence="3 12" id="KW-0812">Transmembrane</keyword>
<keyword evidence="5 15" id="KW-0067">ATP-binding</keyword>
<dbReference type="FunFam" id="3.40.50.300:FF:000287">
    <property type="entry name" value="Multidrug ABC transporter ATP-binding protein"/>
    <property type="match status" value="1"/>
</dbReference>
<dbReference type="InterPro" id="IPR036640">
    <property type="entry name" value="ABC1_TM_sf"/>
</dbReference>
<keyword evidence="2" id="KW-0813">Transport</keyword>
<feature type="compositionally biased region" description="Basic and acidic residues" evidence="11">
    <location>
        <begin position="664"/>
        <end position="676"/>
    </location>
</feature>
<evidence type="ECO:0000256" key="11">
    <source>
        <dbReference type="SAM" id="MobiDB-lite"/>
    </source>
</evidence>
<comment type="function">
    <text evidence="8">ABC transporter involved in fatty acid import. Transmembrane domains (TMD) form a pore in the membrane and the ATP-binding domain (NBD) is responsible for energy generation.</text>
</comment>
<evidence type="ECO:0000256" key="7">
    <source>
        <dbReference type="ARBA" id="ARBA00023136"/>
    </source>
</evidence>
<feature type="transmembrane region" description="Helical" evidence="12">
    <location>
        <begin position="198"/>
        <end position="216"/>
    </location>
</feature>
<feature type="domain" description="ABC transporter" evidence="13">
    <location>
        <begin position="400"/>
        <end position="634"/>
    </location>
</feature>
<dbReference type="RefSeq" id="WP_012394939.1">
    <property type="nucleotide sequence ID" value="NC_010612.1"/>
</dbReference>
<dbReference type="CDD" id="cd18547">
    <property type="entry name" value="ABC_6TM_Tm288_like"/>
    <property type="match status" value="1"/>
</dbReference>
<dbReference type="AlphaFoldDB" id="B2HHL1"/>
<dbReference type="GO" id="GO:0016887">
    <property type="term" value="F:ATP hydrolysis activity"/>
    <property type="evidence" value="ECO:0007669"/>
    <property type="project" value="InterPro"/>
</dbReference>
<protein>
    <recommendedName>
        <fullName evidence="10">Fatty acid ABC transporter ATP-binding/permease protein</fullName>
    </recommendedName>
</protein>
<dbReference type="SMART" id="SM00382">
    <property type="entry name" value="AAA"/>
    <property type="match status" value="1"/>
</dbReference>
<organism evidence="15 16">
    <name type="scientific">Mycobacterium marinum (strain ATCC BAA-535 / M)</name>
    <dbReference type="NCBI Taxonomy" id="216594"/>
    <lineage>
        <taxon>Bacteria</taxon>
        <taxon>Bacillati</taxon>
        <taxon>Actinomycetota</taxon>
        <taxon>Actinomycetes</taxon>
        <taxon>Mycobacteriales</taxon>
        <taxon>Mycobacteriaceae</taxon>
        <taxon>Mycobacterium</taxon>
        <taxon>Mycobacterium ulcerans group</taxon>
    </lineage>
</organism>
<evidence type="ECO:0000256" key="6">
    <source>
        <dbReference type="ARBA" id="ARBA00022989"/>
    </source>
</evidence>
<proteinExistence type="inferred from homology"/>
<evidence type="ECO:0000256" key="5">
    <source>
        <dbReference type="ARBA" id="ARBA00022840"/>
    </source>
</evidence>
<dbReference type="HOGENOM" id="CLU_000604_84_4_11"/>
<evidence type="ECO:0000313" key="16">
    <source>
        <dbReference type="Proteomes" id="UP000001190"/>
    </source>
</evidence>
<keyword evidence="7 12" id="KW-0472">Membrane</keyword>
<gene>
    <name evidence="15" type="ordered locus">MMAR_3283</name>
</gene>
<dbReference type="InterPro" id="IPR003593">
    <property type="entry name" value="AAA+_ATPase"/>
</dbReference>
<feature type="transmembrane region" description="Helical" evidence="12">
    <location>
        <begin position="118"/>
        <end position="144"/>
    </location>
</feature>